<evidence type="ECO:0000313" key="3">
    <source>
        <dbReference type="EMBL" id="EGW08103.1"/>
    </source>
</evidence>
<feature type="region of interest" description="Disordered" evidence="2">
    <location>
        <begin position="22"/>
        <end position="50"/>
    </location>
</feature>
<feature type="compositionally biased region" description="Acidic residues" evidence="2">
    <location>
        <begin position="28"/>
        <end position="50"/>
    </location>
</feature>
<dbReference type="PROSITE" id="PS50096">
    <property type="entry name" value="IQ"/>
    <property type="match status" value="1"/>
</dbReference>
<dbReference type="InParanoid" id="G3HSR5"/>
<dbReference type="eggNOG" id="KOG0531">
    <property type="taxonomic scope" value="Eukaryota"/>
</dbReference>
<feature type="region of interest" description="Disordered" evidence="2">
    <location>
        <begin position="217"/>
        <end position="252"/>
    </location>
</feature>
<keyword evidence="1" id="KW-0175">Coiled coil</keyword>
<sequence>MEDSDDSDAKLREEIEAELDKISISSLENDEVENDSGSETESDNSDTDLVELPESVLHCISVIKNKSKTAEELFLQDLEDTDVFSCSYGRLSNSHMNLRTGSPAESKANSEQLMKELIRNLHLQMEEERARLSELQEKEKARLLTLQHNAAVKIQAKYRASVTYQKYSPIIREQIEKKRKEQEWKEKEAKIRQMEEERRRRIEEEQKIEEGRKKKMLEERRKREREYEEKKSILRQEQEEQRNKEKMRPREDARQPLIITCALEKGEGHAKRPAVSNVSKSKDAIAEELVNTNSKKQEDVCPVQQSSKKENVRKQLTLRESIGVKLKPSQTVLAELKMSEKNENLPKLKMKEKNENLPQLKMKEKNENIPKLKMKEKNENILELKVNEKSDNLPKKQCSEKSANQEINFENIDQKNELKSSDLKENVNTQCQGQELKSQTQKEQKVEHATKENMRQETQIMFGYKPEMNEEDDNGAPEIIKDNQERPAEKIEKKDITEQGGSLYENCSSAASMQKDLLLSLILENPEPVERNVALEDKEIDLKSKRMEEIPKDNVLICDPVVINSDVWVHTGDKTSQQGAVSGKQASSEEAGSHSVNSPLVTEEGDSPKSEIKDIPQQWKQTKAESDSVLACCASQISVSSSVEEKRLAWIKSFKPWSEVFEQNQLKKTIKKKRLMKCPANTKPPLDTSAILQHGPWNTLEQVFIV</sequence>
<evidence type="ECO:0000256" key="2">
    <source>
        <dbReference type="SAM" id="MobiDB-lite"/>
    </source>
</evidence>
<gene>
    <name evidence="3" type="ORF">I79_013909</name>
</gene>
<dbReference type="STRING" id="10029.G3HSR5"/>
<feature type="coiled-coil region" evidence="1">
    <location>
        <begin position="107"/>
        <end position="138"/>
    </location>
</feature>
<evidence type="ECO:0000256" key="1">
    <source>
        <dbReference type="SAM" id="Coils"/>
    </source>
</evidence>
<accession>G3HSR5</accession>
<reference evidence="4" key="1">
    <citation type="journal article" date="2011" name="Nat. Biotechnol.">
        <title>The genomic sequence of the Chinese hamster ovary (CHO)-K1 cell line.</title>
        <authorList>
            <person name="Xu X."/>
            <person name="Nagarajan H."/>
            <person name="Lewis N.E."/>
            <person name="Pan S."/>
            <person name="Cai Z."/>
            <person name="Liu X."/>
            <person name="Chen W."/>
            <person name="Xie M."/>
            <person name="Wang W."/>
            <person name="Hammond S."/>
            <person name="Andersen M.R."/>
            <person name="Neff N."/>
            <person name="Passarelli B."/>
            <person name="Koh W."/>
            <person name="Fan H.C."/>
            <person name="Wang J."/>
            <person name="Gui Y."/>
            <person name="Lee K.H."/>
            <person name="Betenbaugh M.J."/>
            <person name="Quake S.R."/>
            <person name="Famili I."/>
            <person name="Palsson B.O."/>
            <person name="Wang J."/>
        </authorList>
    </citation>
    <scope>NUCLEOTIDE SEQUENCE [LARGE SCALE GENOMIC DNA]</scope>
    <source>
        <strain evidence="4">CHO K1 cell line</strain>
    </source>
</reference>
<dbReference type="AlphaFoldDB" id="G3HSR5"/>
<proteinExistence type="predicted"/>
<feature type="region of interest" description="Disordered" evidence="2">
    <location>
        <begin position="574"/>
        <end position="617"/>
    </location>
</feature>
<name>G3HSR5_CRIGR</name>
<organism evidence="3 4">
    <name type="scientific">Cricetulus griseus</name>
    <name type="common">Chinese hamster</name>
    <name type="synonym">Cricetulus barabensis griseus</name>
    <dbReference type="NCBI Taxonomy" id="10029"/>
    <lineage>
        <taxon>Eukaryota</taxon>
        <taxon>Metazoa</taxon>
        <taxon>Chordata</taxon>
        <taxon>Craniata</taxon>
        <taxon>Vertebrata</taxon>
        <taxon>Euteleostomi</taxon>
        <taxon>Mammalia</taxon>
        <taxon>Eutheria</taxon>
        <taxon>Euarchontoglires</taxon>
        <taxon>Glires</taxon>
        <taxon>Rodentia</taxon>
        <taxon>Myomorpha</taxon>
        <taxon>Muroidea</taxon>
        <taxon>Cricetidae</taxon>
        <taxon>Cricetinae</taxon>
        <taxon>Cricetulus</taxon>
    </lineage>
</organism>
<feature type="compositionally biased region" description="Polar residues" evidence="2">
    <location>
        <begin position="574"/>
        <end position="600"/>
    </location>
</feature>
<dbReference type="Proteomes" id="UP000001075">
    <property type="component" value="Unassembled WGS sequence"/>
</dbReference>
<dbReference type="EMBL" id="JH000670">
    <property type="protein sequence ID" value="EGW08103.1"/>
    <property type="molecule type" value="Genomic_DNA"/>
</dbReference>
<evidence type="ECO:0000313" key="4">
    <source>
        <dbReference type="Proteomes" id="UP000001075"/>
    </source>
</evidence>
<protein>
    <submittedName>
        <fullName evidence="3">IQ domain-containing protein LRRIQ1</fullName>
    </submittedName>
</protein>
<feature type="region of interest" description="Disordered" evidence="2">
    <location>
        <begin position="392"/>
        <end position="420"/>
    </location>
</feature>